<name>I0IPD9_LEPFC</name>
<evidence type="ECO:0000259" key="5">
    <source>
        <dbReference type="Pfam" id="PF02570"/>
    </source>
</evidence>
<dbReference type="GO" id="GO:0016993">
    <property type="term" value="F:precorrin-8X methylmutase activity"/>
    <property type="evidence" value="ECO:0007669"/>
    <property type="project" value="InterPro"/>
</dbReference>
<reference evidence="7" key="2">
    <citation type="submission" date="2012-03" db="EMBL/GenBank/DDBJ databases">
        <title>The complete genome sequence of the pioneer microbe on fresh volcanic deposit, Leptospirillum ferrooxidans strain C2-3.</title>
        <authorList>
            <person name="Fujimura R."/>
            <person name="Sato Y."/>
            <person name="Nishizawa T."/>
            <person name="Nanba K."/>
            <person name="Oshima K."/>
            <person name="Hattori M."/>
            <person name="Kamijo T."/>
            <person name="Ohta H."/>
        </authorList>
    </citation>
    <scope>NUCLEOTIDE SEQUENCE [LARGE SCALE GENOMIC DNA]</scope>
    <source>
        <strain evidence="7">C2-3</strain>
    </source>
</reference>
<dbReference type="Proteomes" id="UP000007382">
    <property type="component" value="Chromosome"/>
</dbReference>
<evidence type="ECO:0000256" key="2">
    <source>
        <dbReference type="ARBA" id="ARBA00009774"/>
    </source>
</evidence>
<dbReference type="STRING" id="1162668.LFE_1456"/>
<dbReference type="eggNOG" id="COG2082">
    <property type="taxonomic scope" value="Bacteria"/>
</dbReference>
<sequence length="327" mass="35732">MKPAVVVLSQIRRNHLEGIRNQLSRHGGHPVSASIALSEGVAPVRDFLETLSRSGVRQLAVLTMDEDAVKAIESFDRMIADLKPEGLDIRHIFGFIDTQPFIRALSEKVRRTFAPSEEDLRPVILLPEKIEEESFRIIDETLSGYGLESHWHQVVRRAIHAAADYEMADIMDAHEKALESTVSALSGGCRIIVDVQMVESGLSKPHLTANGNTVFCHVSDQDVREEAIRLGLTRSTMAMRKAKNAMDGSVIVVGNAPTALFEVVRLIREEGVRPAGVVGVPVGFVGASESKELLSRVREVPWIVTRGPKGGSTVAVAITNALLRLGK</sequence>
<protein>
    <submittedName>
        <fullName evidence="6">Putative precorrin-8X methylmutase</fullName>
    </submittedName>
</protein>
<dbReference type="Gene3D" id="3.40.50.10230">
    <property type="entry name" value="Cobalamin biosynthesis CobH/CbiC, precorrin-8X methylmutase"/>
    <property type="match status" value="1"/>
</dbReference>
<dbReference type="AlphaFoldDB" id="I0IPD9"/>
<reference evidence="6 7" key="1">
    <citation type="journal article" date="2012" name="J. Bacteriol.">
        <title>Complete Genome Sequence of Leptospirillum ferrooxidans Strain C2-3, Isolated from a Fresh Volcanic Ash Deposit on the Island of Miyake, Japan.</title>
        <authorList>
            <person name="Fujimura R."/>
            <person name="Sato Y."/>
            <person name="Nishizawa T."/>
            <person name="Oshima K."/>
            <person name="Kim S.-W."/>
            <person name="Hattori M."/>
            <person name="Kamijo T."/>
            <person name="Ohta H."/>
        </authorList>
    </citation>
    <scope>NUCLEOTIDE SEQUENCE [LARGE SCALE GENOMIC DNA]</scope>
    <source>
        <strain evidence="6 7">C2-3</strain>
    </source>
</reference>
<dbReference type="KEGG" id="lfc:LFE_1456"/>
<evidence type="ECO:0000256" key="1">
    <source>
        <dbReference type="ARBA" id="ARBA00004953"/>
    </source>
</evidence>
<evidence type="ECO:0000256" key="3">
    <source>
        <dbReference type="ARBA" id="ARBA00022573"/>
    </source>
</evidence>
<dbReference type="InterPro" id="IPR003722">
    <property type="entry name" value="Cbl_synth_CobH/CbiC"/>
</dbReference>
<gene>
    <name evidence="6" type="primary">cbiC</name>
    <name evidence="6" type="ordered locus">LFE_1456</name>
</gene>
<keyword evidence="4" id="KW-0413">Isomerase</keyword>
<dbReference type="SUPFAM" id="SSF63965">
    <property type="entry name" value="Precorrin-8X methylmutase CbiC/CobH"/>
    <property type="match status" value="1"/>
</dbReference>
<organism evidence="6 7">
    <name type="scientific">Leptospirillum ferrooxidans (strain C2-3)</name>
    <dbReference type="NCBI Taxonomy" id="1162668"/>
    <lineage>
        <taxon>Bacteria</taxon>
        <taxon>Pseudomonadati</taxon>
        <taxon>Nitrospirota</taxon>
        <taxon>Nitrospiria</taxon>
        <taxon>Nitrospirales</taxon>
        <taxon>Nitrospiraceae</taxon>
        <taxon>Leptospirillum</taxon>
    </lineage>
</organism>
<dbReference type="GO" id="GO:0009236">
    <property type="term" value="P:cobalamin biosynthetic process"/>
    <property type="evidence" value="ECO:0007669"/>
    <property type="project" value="UniProtKB-UniPathway"/>
</dbReference>
<dbReference type="InterPro" id="IPR036588">
    <property type="entry name" value="CobH/CbiC_sf"/>
</dbReference>
<dbReference type="HOGENOM" id="CLU_854708_0_0_0"/>
<dbReference type="Pfam" id="PF02570">
    <property type="entry name" value="CbiC"/>
    <property type="match status" value="1"/>
</dbReference>
<dbReference type="PATRIC" id="fig|1162668.3.peg.1725"/>
<dbReference type="RefSeq" id="WP_014449625.1">
    <property type="nucleotide sequence ID" value="NC_017094.1"/>
</dbReference>
<proteinExistence type="inferred from homology"/>
<dbReference type="OrthoDB" id="9780708at2"/>
<evidence type="ECO:0000256" key="4">
    <source>
        <dbReference type="ARBA" id="ARBA00023235"/>
    </source>
</evidence>
<dbReference type="PANTHER" id="PTHR43588:SF1">
    <property type="entry name" value="COBALT-PRECORRIN-8 METHYLMUTASE"/>
    <property type="match status" value="1"/>
</dbReference>
<evidence type="ECO:0000313" key="7">
    <source>
        <dbReference type="Proteomes" id="UP000007382"/>
    </source>
</evidence>
<keyword evidence="7" id="KW-1185">Reference proteome</keyword>
<dbReference type="UniPathway" id="UPA00148"/>
<keyword evidence="3" id="KW-0169">Cobalamin biosynthesis</keyword>
<feature type="domain" description="Cobalamin biosynthesis precorrin-8X methylmutase CobH/CbiC" evidence="5">
    <location>
        <begin position="129"/>
        <end position="324"/>
    </location>
</feature>
<comment type="similarity">
    <text evidence="2">Belongs to the CobH/CbiC family.</text>
</comment>
<comment type="pathway">
    <text evidence="1">Cofactor biosynthesis; adenosylcobalamin biosynthesis.</text>
</comment>
<evidence type="ECO:0000313" key="6">
    <source>
        <dbReference type="EMBL" id="BAM07138.1"/>
    </source>
</evidence>
<dbReference type="EMBL" id="AP012342">
    <property type="protein sequence ID" value="BAM07138.1"/>
    <property type="molecule type" value="Genomic_DNA"/>
</dbReference>
<accession>I0IPD9</accession>
<dbReference type="PANTHER" id="PTHR43588">
    <property type="entry name" value="COBALT-PRECORRIN-8 METHYLMUTASE"/>
    <property type="match status" value="1"/>
</dbReference>